<name>A0ABD5M9T4_9EURY</name>
<evidence type="ECO:0000256" key="8">
    <source>
        <dbReference type="ARBA" id="ARBA00029295"/>
    </source>
</evidence>
<protein>
    <recommendedName>
        <fullName evidence="9">Protein-L-isoaspartate O-methyltransferase</fullName>
        <ecNumber evidence="9">2.1.1.77</ecNumber>
    </recommendedName>
    <alternativeName>
        <fullName evidence="9">L-isoaspartyl protein carboxyl methyltransferase</fullName>
    </alternativeName>
    <alternativeName>
        <fullName evidence="9">Protein L-isoaspartyl methyltransferase</fullName>
    </alternativeName>
    <alternativeName>
        <fullName evidence="9">Protein-beta-aspartate methyltransferase</fullName>
        <shortName evidence="9">PIMT</shortName>
    </alternativeName>
</protein>
<dbReference type="SUPFAM" id="SSF53335">
    <property type="entry name" value="S-adenosyl-L-methionine-dependent methyltransferases"/>
    <property type="match status" value="1"/>
</dbReference>
<dbReference type="PANTHER" id="PTHR11579:SF0">
    <property type="entry name" value="PROTEIN-L-ISOASPARTATE(D-ASPARTATE) O-METHYLTRANSFERASE"/>
    <property type="match status" value="1"/>
</dbReference>
<comment type="similarity">
    <text evidence="2 9">Belongs to the methyltransferase superfamily. L-isoaspartyl/D-aspartyl protein methyltransferase family.</text>
</comment>
<keyword evidence="3 9" id="KW-0963">Cytoplasm</keyword>
<evidence type="ECO:0000256" key="2">
    <source>
        <dbReference type="ARBA" id="ARBA00005369"/>
    </source>
</evidence>
<evidence type="ECO:0000256" key="9">
    <source>
        <dbReference type="HAMAP-Rule" id="MF_00090"/>
    </source>
</evidence>
<dbReference type="GO" id="GO:0004719">
    <property type="term" value="F:protein-L-isoaspartate (D-aspartate) O-methyltransferase activity"/>
    <property type="evidence" value="ECO:0007669"/>
    <property type="project" value="UniProtKB-UniRule"/>
</dbReference>
<dbReference type="EC" id="2.1.1.77" evidence="9"/>
<evidence type="ECO:0000256" key="7">
    <source>
        <dbReference type="ARBA" id="ARBA00025330"/>
    </source>
</evidence>
<evidence type="ECO:0000256" key="5">
    <source>
        <dbReference type="ARBA" id="ARBA00022679"/>
    </source>
</evidence>
<dbReference type="InterPro" id="IPR000682">
    <property type="entry name" value="PCMT"/>
</dbReference>
<evidence type="ECO:0000313" key="10">
    <source>
        <dbReference type="EMBL" id="MFA1610221.1"/>
    </source>
</evidence>
<dbReference type="HAMAP" id="MF_00090">
    <property type="entry name" value="PIMT"/>
    <property type="match status" value="1"/>
</dbReference>
<dbReference type="RefSeq" id="WP_372387604.1">
    <property type="nucleotide sequence ID" value="NZ_JBGNYA010000001.1"/>
</dbReference>
<comment type="subcellular location">
    <subcellularLocation>
        <location evidence="1 9">Cytoplasm</location>
    </subcellularLocation>
</comment>
<reference evidence="10 11" key="1">
    <citation type="submission" date="2024-08" db="EMBL/GenBank/DDBJ databases">
        <title>Halobellus sp. MBLA0158 whole genome sequence.</title>
        <authorList>
            <person name="Hwang C.Y."/>
            <person name="Cho E.-S."/>
            <person name="Seo M.-J."/>
        </authorList>
    </citation>
    <scope>NUCLEOTIDE SEQUENCE [LARGE SCALE GENOMIC DNA]</scope>
    <source>
        <strain evidence="10 11">MBLA0158</strain>
    </source>
</reference>
<dbReference type="InterPro" id="IPR029063">
    <property type="entry name" value="SAM-dependent_MTases_sf"/>
</dbReference>
<keyword evidence="5 9" id="KW-0808">Transferase</keyword>
<dbReference type="CDD" id="cd02440">
    <property type="entry name" value="AdoMet_MTases"/>
    <property type="match status" value="1"/>
</dbReference>
<evidence type="ECO:0000256" key="1">
    <source>
        <dbReference type="ARBA" id="ARBA00004496"/>
    </source>
</evidence>
<dbReference type="GO" id="GO:0032259">
    <property type="term" value="P:methylation"/>
    <property type="evidence" value="ECO:0007669"/>
    <property type="project" value="UniProtKB-KW"/>
</dbReference>
<dbReference type="NCBIfam" id="NF001453">
    <property type="entry name" value="PRK00312.1"/>
    <property type="match status" value="1"/>
</dbReference>
<dbReference type="NCBIfam" id="TIGR00080">
    <property type="entry name" value="pimt"/>
    <property type="match status" value="1"/>
</dbReference>
<comment type="function">
    <text evidence="7 9">Catalyzes the methyl esterification of L-isoaspartyl residues in peptides and proteins that result from spontaneous decomposition of normal L-aspartyl and L-asparaginyl residues. It plays a role in the repair and/or degradation of damaged proteins.</text>
</comment>
<dbReference type="EMBL" id="JBGNYA010000001">
    <property type="protein sequence ID" value="MFA1610221.1"/>
    <property type="molecule type" value="Genomic_DNA"/>
</dbReference>
<comment type="caution">
    <text evidence="10">The sequence shown here is derived from an EMBL/GenBank/DDBJ whole genome shotgun (WGS) entry which is preliminary data.</text>
</comment>
<accession>A0ABD5M9T4</accession>
<evidence type="ECO:0000256" key="6">
    <source>
        <dbReference type="ARBA" id="ARBA00022691"/>
    </source>
</evidence>
<dbReference type="Proteomes" id="UP001570511">
    <property type="component" value="Unassembled WGS sequence"/>
</dbReference>
<keyword evidence="6 9" id="KW-0949">S-adenosyl-L-methionine</keyword>
<dbReference type="Pfam" id="PF01135">
    <property type="entry name" value="PCMT"/>
    <property type="match status" value="1"/>
</dbReference>
<dbReference type="GO" id="GO:0030091">
    <property type="term" value="P:protein repair"/>
    <property type="evidence" value="ECO:0007669"/>
    <property type="project" value="UniProtKB-UniRule"/>
</dbReference>
<gene>
    <name evidence="9" type="primary">pcm</name>
    <name evidence="10" type="ORF">OS889_04290</name>
</gene>
<feature type="active site" evidence="9">
    <location>
        <position position="63"/>
    </location>
</feature>
<keyword evidence="11" id="KW-1185">Reference proteome</keyword>
<organism evidence="10 11">
    <name type="scientific">Halobellus rubicundus</name>
    <dbReference type="NCBI Taxonomy" id="2996466"/>
    <lineage>
        <taxon>Archaea</taxon>
        <taxon>Methanobacteriati</taxon>
        <taxon>Methanobacteriota</taxon>
        <taxon>Stenosarchaea group</taxon>
        <taxon>Halobacteria</taxon>
        <taxon>Halobacteriales</taxon>
        <taxon>Haloferacaceae</taxon>
        <taxon>Halobellus</taxon>
    </lineage>
</organism>
<dbReference type="GO" id="GO:0005737">
    <property type="term" value="C:cytoplasm"/>
    <property type="evidence" value="ECO:0007669"/>
    <property type="project" value="UniProtKB-SubCell"/>
</dbReference>
<evidence type="ECO:0000313" key="11">
    <source>
        <dbReference type="Proteomes" id="UP001570511"/>
    </source>
</evidence>
<dbReference type="AlphaFoldDB" id="A0ABD5M9T4"/>
<dbReference type="PANTHER" id="PTHR11579">
    <property type="entry name" value="PROTEIN-L-ISOASPARTATE O-METHYLTRANSFERASE"/>
    <property type="match status" value="1"/>
</dbReference>
<keyword evidence="4 9" id="KW-0489">Methyltransferase</keyword>
<proteinExistence type="inferred from homology"/>
<comment type="catalytic activity">
    <reaction evidence="8 9">
        <text>[protein]-L-isoaspartate + S-adenosyl-L-methionine = [protein]-L-isoaspartate alpha-methyl ester + S-adenosyl-L-homocysteine</text>
        <dbReference type="Rhea" id="RHEA:12705"/>
        <dbReference type="Rhea" id="RHEA-COMP:12143"/>
        <dbReference type="Rhea" id="RHEA-COMP:12144"/>
        <dbReference type="ChEBI" id="CHEBI:57856"/>
        <dbReference type="ChEBI" id="CHEBI:59789"/>
        <dbReference type="ChEBI" id="CHEBI:90596"/>
        <dbReference type="ChEBI" id="CHEBI:90598"/>
        <dbReference type="EC" id="2.1.1.77"/>
    </reaction>
</comment>
<sequence length="212" mass="23216">MADDYAEARASLVERLRRGGYVESDRVADAIGAVPRHEFVPEASRSRAYADRPLSIGNDQTVSAPHMVALMTELLDPDLDDRILEVGTGCGYHAAVTAEVVPDGHVYTVEYDAELASEAEARLDRLGYGERVSVRIGDGREGWAERAPFDGAYVTCAVSDVPEALREQVRRGGRIVAPVGDVHQELIVLDEREDGTVERSEHGSVRFVRIRG</sequence>
<evidence type="ECO:0000256" key="4">
    <source>
        <dbReference type="ARBA" id="ARBA00022603"/>
    </source>
</evidence>
<evidence type="ECO:0000256" key="3">
    <source>
        <dbReference type="ARBA" id="ARBA00022490"/>
    </source>
</evidence>
<dbReference type="Gene3D" id="3.40.50.150">
    <property type="entry name" value="Vaccinia Virus protein VP39"/>
    <property type="match status" value="1"/>
</dbReference>
<dbReference type="FunFam" id="3.40.50.150:FF:000010">
    <property type="entry name" value="Protein-L-isoaspartate O-methyltransferase"/>
    <property type="match status" value="1"/>
</dbReference>